<evidence type="ECO:0000313" key="3">
    <source>
        <dbReference type="EMBL" id="OBY31859.1"/>
    </source>
</evidence>
<reference evidence="2 7" key="3">
    <citation type="submission" date="2020-01" db="EMBL/GenBank/DDBJ databases">
        <authorList>
            <person name="Sanchez-Estrada R."/>
            <person name="Gonzalez-Y-Merchand J.A."/>
            <person name="Rivera-Gutierrez S."/>
        </authorList>
    </citation>
    <scope>NUCLEOTIDE SEQUENCE [LARGE SCALE GENOMIC DNA]</scope>
    <source>
        <strain evidence="2 7">CST 7247</strain>
    </source>
</reference>
<dbReference type="OrthoDB" id="4762610at2"/>
<reference evidence="3 5" key="1">
    <citation type="submission" date="2015-06" db="EMBL/GenBank/DDBJ databases">
        <title>Genome sequence of Mycobacterium kumamotonense strain Roo.</title>
        <authorList>
            <person name="Greninger A.L."/>
            <person name="Cunningham G."/>
            <person name="Miller S."/>
        </authorList>
    </citation>
    <scope>NUCLEOTIDE SEQUENCE [LARGE SCALE GENOMIC DNA]</scope>
    <source>
        <strain evidence="3 5">Roo</strain>
    </source>
</reference>
<reference evidence="4 6" key="2">
    <citation type="submission" date="2017-02" db="EMBL/GenBank/DDBJ databases">
        <title>The new phylogeny of genus Mycobacterium.</title>
        <authorList>
            <person name="Tortoli E."/>
            <person name="Trovato A."/>
            <person name="Cirillo D.M."/>
        </authorList>
    </citation>
    <scope>NUCLEOTIDE SEQUENCE [LARGE SCALE GENOMIC DNA]</scope>
    <source>
        <strain evidence="4 6">DSM 45093</strain>
    </source>
</reference>
<gene>
    <name evidence="3" type="ORF">ACT18_10125</name>
    <name evidence="4" type="ORF">BST28_13960</name>
    <name evidence="2" type="ORF">GWR20_17170</name>
</gene>
<keyword evidence="1" id="KW-1133">Transmembrane helix</keyword>
<accession>A0A1B8SGK6</accession>
<evidence type="ECO:0000313" key="5">
    <source>
        <dbReference type="Proteomes" id="UP000092668"/>
    </source>
</evidence>
<dbReference type="Proteomes" id="UP000466523">
    <property type="component" value="Unassembled WGS sequence"/>
</dbReference>
<proteinExistence type="predicted"/>
<sequence length="115" mass="12039">MPNTVLSRIRVQDSDVWRIATRSSPVVVQPVLAVWFGIGWLLGQTPVVDHIGVPILIAVAALLTTVASLLIGATLLGTDSPRRRGMGLAIGGCGLAVLISGLVYALIFVPIVYPG</sequence>
<evidence type="ECO:0000313" key="2">
    <source>
        <dbReference type="EMBL" id="NDJ90865.1"/>
    </source>
</evidence>
<dbReference type="Proteomes" id="UP000092668">
    <property type="component" value="Unassembled WGS sequence"/>
</dbReference>
<evidence type="ECO:0000256" key="1">
    <source>
        <dbReference type="SAM" id="Phobius"/>
    </source>
</evidence>
<dbReference type="EMBL" id="LFOE01000011">
    <property type="protein sequence ID" value="OBY31859.1"/>
    <property type="molecule type" value="Genomic_DNA"/>
</dbReference>
<dbReference type="PATRIC" id="fig|354243.3.peg.2105"/>
<dbReference type="STRING" id="354243.BST28_13960"/>
<dbReference type="EMBL" id="MVHU01000020">
    <property type="protein sequence ID" value="ORA78686.1"/>
    <property type="molecule type" value="Genomic_DNA"/>
</dbReference>
<evidence type="ECO:0000313" key="4">
    <source>
        <dbReference type="EMBL" id="ORA78686.1"/>
    </source>
</evidence>
<dbReference type="EMBL" id="JAACYR010000065">
    <property type="protein sequence ID" value="NDJ90865.1"/>
    <property type="molecule type" value="Genomic_DNA"/>
</dbReference>
<keyword evidence="1" id="KW-0472">Membrane</keyword>
<feature type="transmembrane region" description="Helical" evidence="1">
    <location>
        <begin position="88"/>
        <end position="113"/>
    </location>
</feature>
<dbReference type="Proteomes" id="UP000192713">
    <property type="component" value="Unassembled WGS sequence"/>
</dbReference>
<keyword evidence="1" id="KW-0812">Transmembrane</keyword>
<feature type="transmembrane region" description="Helical" evidence="1">
    <location>
        <begin position="26"/>
        <end position="43"/>
    </location>
</feature>
<evidence type="ECO:0000313" key="6">
    <source>
        <dbReference type="Proteomes" id="UP000192713"/>
    </source>
</evidence>
<name>A0A1B8SGK6_9MYCO</name>
<keyword evidence="5" id="KW-1185">Reference proteome</keyword>
<protein>
    <submittedName>
        <fullName evidence="3">Uncharacterized protein</fullName>
    </submittedName>
</protein>
<comment type="caution">
    <text evidence="3">The sequence shown here is derived from an EMBL/GenBank/DDBJ whole genome shotgun (WGS) entry which is preliminary data.</text>
</comment>
<feature type="transmembrane region" description="Helical" evidence="1">
    <location>
        <begin position="55"/>
        <end position="76"/>
    </location>
</feature>
<dbReference type="AlphaFoldDB" id="A0A1B8SGK6"/>
<dbReference type="RefSeq" id="WP_065288083.1">
    <property type="nucleotide sequence ID" value="NZ_JAACYR010000065.1"/>
</dbReference>
<organism evidence="3 5">
    <name type="scientific">Mycolicibacter kumamotonensis</name>
    <dbReference type="NCBI Taxonomy" id="354243"/>
    <lineage>
        <taxon>Bacteria</taxon>
        <taxon>Bacillati</taxon>
        <taxon>Actinomycetota</taxon>
        <taxon>Actinomycetes</taxon>
        <taxon>Mycobacteriales</taxon>
        <taxon>Mycobacteriaceae</taxon>
        <taxon>Mycolicibacter</taxon>
    </lineage>
</organism>
<evidence type="ECO:0000313" key="7">
    <source>
        <dbReference type="Proteomes" id="UP000466523"/>
    </source>
</evidence>